<evidence type="ECO:0000313" key="2">
    <source>
        <dbReference type="EMBL" id="KAF6210149.1"/>
    </source>
</evidence>
<dbReference type="Proteomes" id="UP000466442">
    <property type="component" value="Linkage Group LG5"/>
</dbReference>
<dbReference type="Gene3D" id="3.60.10.10">
    <property type="entry name" value="Endonuclease/exonuclease/phosphatase"/>
    <property type="match status" value="1"/>
</dbReference>
<comment type="caution">
    <text evidence="2">The sequence shown here is derived from an EMBL/GenBank/DDBJ whole genome shotgun (WGS) entry which is preliminary data.</text>
</comment>
<evidence type="ECO:0000313" key="3">
    <source>
        <dbReference type="Proteomes" id="UP000466442"/>
    </source>
</evidence>
<dbReference type="Pfam" id="PF14529">
    <property type="entry name" value="Exo_endo_phos_2"/>
    <property type="match status" value="1"/>
</dbReference>
<name>A0A8S9XNH9_APOLU</name>
<sequence>MSRTQIDIVAIQEPPWIRGRIPGLGATTQVLYKVNESQPRPLTAIVMGCRNADVLFHSNLSSPTLSVATIRINNKEVMVASVYIPPRDPVQYTLSMLDEVMRVRGQRGVLLLGDYNSWHQLWGSVSTNRRGVDVAEWMQGWGLVVLNVGDYGPTFSNHNGSSSIDLSIATPVLASAVRRWRADFATASVHALLSFDVIELSGSSSSIDGARFQTRRARWGAFRSELSHWMVDYILADDVPQTVDEHLQSLSEPLLAAACNTLKLSAPRGQTNRAWWTEEIREQKKRLAVAARRKRAAAAGSARSTALATWKEEKKIYKRMIRRSKRETWKRFVVESISVDPWSLPYRVVREKLRPDQALASFRTGNSYASGIDEAAELFLRTVFPIDDEAQDSPEAAALRSEILSPPSAPPLRDWTMEEFSAGLKAFNPSCYPLSFLDQLCSTVGPNNNRQIVDIGHRDTVLLIQLPQQRREDQIPEGSTQHRALWAAPGDFDAWSTVSCGHFSIPVS</sequence>
<dbReference type="InterPro" id="IPR005135">
    <property type="entry name" value="Endo/exonuclease/phosphatase"/>
</dbReference>
<dbReference type="OrthoDB" id="6629405at2759"/>
<proteinExistence type="predicted"/>
<dbReference type="InterPro" id="IPR036691">
    <property type="entry name" value="Endo/exonu/phosph_ase_sf"/>
</dbReference>
<dbReference type="EMBL" id="WIXP02000005">
    <property type="protein sequence ID" value="KAF6210149.1"/>
    <property type="molecule type" value="Genomic_DNA"/>
</dbReference>
<feature type="domain" description="Endonuclease/exonuclease/phosphatase" evidence="1">
    <location>
        <begin position="78"/>
        <end position="185"/>
    </location>
</feature>
<dbReference type="SUPFAM" id="SSF56219">
    <property type="entry name" value="DNase I-like"/>
    <property type="match status" value="1"/>
</dbReference>
<dbReference type="AlphaFoldDB" id="A0A8S9XNH9"/>
<keyword evidence="3" id="KW-1185">Reference proteome</keyword>
<reference evidence="2" key="1">
    <citation type="journal article" date="2021" name="Mol. Ecol. Resour.">
        <title>Apolygus lucorum genome provides insights into omnivorousness and mesophyll feeding.</title>
        <authorList>
            <person name="Liu Y."/>
            <person name="Liu H."/>
            <person name="Wang H."/>
            <person name="Huang T."/>
            <person name="Liu B."/>
            <person name="Yang B."/>
            <person name="Yin L."/>
            <person name="Li B."/>
            <person name="Zhang Y."/>
            <person name="Zhang S."/>
            <person name="Jiang F."/>
            <person name="Zhang X."/>
            <person name="Ren Y."/>
            <person name="Wang B."/>
            <person name="Wang S."/>
            <person name="Lu Y."/>
            <person name="Wu K."/>
            <person name="Fan W."/>
            <person name="Wang G."/>
        </authorList>
    </citation>
    <scope>NUCLEOTIDE SEQUENCE</scope>
    <source>
        <strain evidence="2">12Hb</strain>
    </source>
</reference>
<accession>A0A8S9XNH9</accession>
<gene>
    <name evidence="2" type="ORF">GE061_013251</name>
</gene>
<dbReference type="GO" id="GO:0003824">
    <property type="term" value="F:catalytic activity"/>
    <property type="evidence" value="ECO:0007669"/>
    <property type="project" value="InterPro"/>
</dbReference>
<protein>
    <recommendedName>
        <fullName evidence="1">Endonuclease/exonuclease/phosphatase domain-containing protein</fullName>
    </recommendedName>
</protein>
<dbReference type="PANTHER" id="PTHR33273:SF4">
    <property type="entry name" value="ENDONUCLEASE_EXONUCLEASE_PHOSPHATASE DOMAIN-CONTAINING PROTEIN"/>
    <property type="match status" value="1"/>
</dbReference>
<organism evidence="2 3">
    <name type="scientific">Apolygus lucorum</name>
    <name type="common">Small green plant bug</name>
    <name type="synonym">Lygocoris lucorum</name>
    <dbReference type="NCBI Taxonomy" id="248454"/>
    <lineage>
        <taxon>Eukaryota</taxon>
        <taxon>Metazoa</taxon>
        <taxon>Ecdysozoa</taxon>
        <taxon>Arthropoda</taxon>
        <taxon>Hexapoda</taxon>
        <taxon>Insecta</taxon>
        <taxon>Pterygota</taxon>
        <taxon>Neoptera</taxon>
        <taxon>Paraneoptera</taxon>
        <taxon>Hemiptera</taxon>
        <taxon>Heteroptera</taxon>
        <taxon>Panheteroptera</taxon>
        <taxon>Cimicomorpha</taxon>
        <taxon>Miridae</taxon>
        <taxon>Mirini</taxon>
        <taxon>Apolygus</taxon>
    </lineage>
</organism>
<evidence type="ECO:0000259" key="1">
    <source>
        <dbReference type="Pfam" id="PF14529"/>
    </source>
</evidence>
<dbReference type="PANTHER" id="PTHR33273">
    <property type="entry name" value="DOMAIN-CONTAINING PROTEIN, PUTATIVE-RELATED"/>
    <property type="match status" value="1"/>
</dbReference>